<dbReference type="EMBL" id="FRCY01000004">
    <property type="protein sequence ID" value="SHM89678.1"/>
    <property type="molecule type" value="Genomic_DNA"/>
</dbReference>
<dbReference type="GO" id="GO:0005829">
    <property type="term" value="C:cytosol"/>
    <property type="evidence" value="ECO:0007669"/>
    <property type="project" value="TreeGrafter"/>
</dbReference>
<dbReference type="InterPro" id="IPR015867">
    <property type="entry name" value="N-reg_PII/ATP_PRibTrfase_C"/>
</dbReference>
<sequence length="114" mass="12967">MKEIKAFVRPDRLPDIVNHLREEGVCCLTVFEGEGTGHYTDERKDFPSLRHPFSHAKIAKLEVVLPDKKVKKSLEIIHQNGKTAHSGDGIIYITEVSEMVKVKSLETDLENRDL</sequence>
<keyword evidence="2" id="KW-1185">Reference proteome</keyword>
<dbReference type="PRINTS" id="PR00340">
    <property type="entry name" value="PIIGLNB"/>
</dbReference>
<dbReference type="PROSITE" id="PS51343">
    <property type="entry name" value="PII_GLNB_DOM"/>
    <property type="match status" value="1"/>
</dbReference>
<dbReference type="Pfam" id="PF00543">
    <property type="entry name" value="P-II"/>
    <property type="match status" value="1"/>
</dbReference>
<dbReference type="Gene3D" id="3.30.70.120">
    <property type="match status" value="1"/>
</dbReference>
<name>A0A1M7MFL6_9BACT</name>
<dbReference type="RefSeq" id="WP_073094049.1">
    <property type="nucleotide sequence ID" value="NZ_FRCY01000004.1"/>
</dbReference>
<accession>A0A1M7MFL6</accession>
<reference evidence="1 2" key="1">
    <citation type="submission" date="2016-11" db="EMBL/GenBank/DDBJ databases">
        <authorList>
            <person name="Jaros S."/>
            <person name="Januszkiewicz K."/>
            <person name="Wedrychowicz H."/>
        </authorList>
    </citation>
    <scope>NUCLEOTIDE SEQUENCE [LARGE SCALE GENOMIC DNA]</scope>
    <source>
        <strain evidence="1 2">CGMCC 1.6102</strain>
    </source>
</reference>
<dbReference type="GO" id="GO:0006808">
    <property type="term" value="P:regulation of nitrogen utilization"/>
    <property type="evidence" value="ECO:0007669"/>
    <property type="project" value="InterPro"/>
</dbReference>
<organism evidence="1 2">
    <name type="scientific">Cyclobacterium lianum</name>
    <dbReference type="NCBI Taxonomy" id="388280"/>
    <lineage>
        <taxon>Bacteria</taxon>
        <taxon>Pseudomonadati</taxon>
        <taxon>Bacteroidota</taxon>
        <taxon>Cytophagia</taxon>
        <taxon>Cytophagales</taxon>
        <taxon>Cyclobacteriaceae</taxon>
        <taxon>Cyclobacterium</taxon>
    </lineage>
</organism>
<evidence type="ECO:0000313" key="2">
    <source>
        <dbReference type="Proteomes" id="UP000184513"/>
    </source>
</evidence>
<dbReference type="AlphaFoldDB" id="A0A1M7MFL6"/>
<proteinExistence type="predicted"/>
<dbReference type="InterPro" id="IPR002187">
    <property type="entry name" value="N-reg_PII"/>
</dbReference>
<dbReference type="PANTHER" id="PTHR30115">
    <property type="entry name" value="NITROGEN REGULATORY PROTEIN P-II"/>
    <property type="match status" value="1"/>
</dbReference>
<dbReference type="OrthoDB" id="9802729at2"/>
<dbReference type="SMART" id="SM00938">
    <property type="entry name" value="P-II"/>
    <property type="match status" value="1"/>
</dbReference>
<evidence type="ECO:0000313" key="1">
    <source>
        <dbReference type="EMBL" id="SHM89678.1"/>
    </source>
</evidence>
<dbReference type="InterPro" id="IPR011322">
    <property type="entry name" value="N-reg_PII-like_a/b"/>
</dbReference>
<dbReference type="SUPFAM" id="SSF54913">
    <property type="entry name" value="GlnB-like"/>
    <property type="match status" value="1"/>
</dbReference>
<dbReference type="GO" id="GO:0030234">
    <property type="term" value="F:enzyme regulator activity"/>
    <property type="evidence" value="ECO:0007669"/>
    <property type="project" value="InterPro"/>
</dbReference>
<dbReference type="PANTHER" id="PTHR30115:SF11">
    <property type="entry name" value="NITROGEN REGULATORY PROTEIN P-II HOMOLOG"/>
    <property type="match status" value="1"/>
</dbReference>
<dbReference type="STRING" id="388280.SAMN04488057_104275"/>
<gene>
    <name evidence="1" type="ORF">SAMN04488057_104275</name>
</gene>
<dbReference type="GO" id="GO:0005524">
    <property type="term" value="F:ATP binding"/>
    <property type="evidence" value="ECO:0007669"/>
    <property type="project" value="TreeGrafter"/>
</dbReference>
<protein>
    <submittedName>
        <fullName evidence="1">Nitrogen regulatory protein P-II family</fullName>
    </submittedName>
</protein>
<dbReference type="Proteomes" id="UP000184513">
    <property type="component" value="Unassembled WGS sequence"/>
</dbReference>